<dbReference type="Proteomes" id="UP000824533">
    <property type="component" value="Linkage Group LG20"/>
</dbReference>
<proteinExistence type="predicted"/>
<keyword evidence="2" id="KW-1185">Reference proteome</keyword>
<gene>
    <name evidence="1" type="ORF">K1T71_011071</name>
</gene>
<comment type="caution">
    <text evidence="1">The sequence shown here is derived from an EMBL/GenBank/DDBJ whole genome shotgun (WGS) entry which is preliminary data.</text>
</comment>
<dbReference type="EMBL" id="CM034406">
    <property type="protein sequence ID" value="KAJ0172895.1"/>
    <property type="molecule type" value="Genomic_DNA"/>
</dbReference>
<evidence type="ECO:0000313" key="2">
    <source>
        <dbReference type="Proteomes" id="UP000824533"/>
    </source>
</evidence>
<accession>A0ACC1CMQ3</accession>
<evidence type="ECO:0000313" key="1">
    <source>
        <dbReference type="EMBL" id="KAJ0172895.1"/>
    </source>
</evidence>
<sequence>MSFTNKVVLITGGSSGIGAKTAILFAKEGANVAVVGRNVAKLAKVEEEINKIGNKPLVIVADVSKDDEAITIVKKTVEAFGKLDILVNNAGIMRYCEIFDASFLQVYDEIMNINIRPVVIITSQAVPYIKETKGNIINISSVAAINVTEPGFISYRTSKAALTHFTRALAVELGPYGVRANIVSPGPVKTDIFESAGMGNLENELGKSTVLNRLSEPEEVADIIAYLASNKAKSVTGSNYVIDNGYLTIN</sequence>
<name>A0ACC1CMQ3_9NEOP</name>
<organism evidence="1 2">
    <name type="scientific">Dendrolimus kikuchii</name>
    <dbReference type="NCBI Taxonomy" id="765133"/>
    <lineage>
        <taxon>Eukaryota</taxon>
        <taxon>Metazoa</taxon>
        <taxon>Ecdysozoa</taxon>
        <taxon>Arthropoda</taxon>
        <taxon>Hexapoda</taxon>
        <taxon>Insecta</taxon>
        <taxon>Pterygota</taxon>
        <taxon>Neoptera</taxon>
        <taxon>Endopterygota</taxon>
        <taxon>Lepidoptera</taxon>
        <taxon>Glossata</taxon>
        <taxon>Ditrysia</taxon>
        <taxon>Bombycoidea</taxon>
        <taxon>Lasiocampidae</taxon>
        <taxon>Dendrolimus</taxon>
    </lineage>
</organism>
<protein>
    <submittedName>
        <fullName evidence="1">Uncharacterized protein</fullName>
    </submittedName>
</protein>
<reference evidence="1 2" key="1">
    <citation type="journal article" date="2021" name="Front. Genet.">
        <title>Chromosome-Level Genome Assembly Reveals Significant Gene Expansion in the Toll and IMD Signaling Pathways of Dendrolimus kikuchii.</title>
        <authorList>
            <person name="Zhou J."/>
            <person name="Wu P."/>
            <person name="Xiong Z."/>
            <person name="Liu N."/>
            <person name="Zhao N."/>
            <person name="Ji M."/>
            <person name="Qiu Y."/>
            <person name="Yang B."/>
        </authorList>
    </citation>
    <scope>NUCLEOTIDE SEQUENCE [LARGE SCALE GENOMIC DNA]</scope>
    <source>
        <strain evidence="1">Ann1</strain>
    </source>
</reference>